<accession>A0ABN7T7C0</accession>
<gene>
    <name evidence="2" type="ORF">OKIOD_LOCUS15053</name>
</gene>
<feature type="region of interest" description="Disordered" evidence="1">
    <location>
        <begin position="50"/>
        <end position="104"/>
    </location>
</feature>
<evidence type="ECO:0000256" key="1">
    <source>
        <dbReference type="SAM" id="MobiDB-lite"/>
    </source>
</evidence>
<dbReference type="EMBL" id="OU015567">
    <property type="protein sequence ID" value="CAG5112029.1"/>
    <property type="molecule type" value="Genomic_DNA"/>
</dbReference>
<proteinExistence type="predicted"/>
<dbReference type="Proteomes" id="UP001158576">
    <property type="component" value="Chromosome 2"/>
</dbReference>
<sequence length="104" mass="12236">MTEILPKKKSWFNTYDKQKTKGMLVDDSIVETSMLETTFEDTRDRFDTRKPNWFMPKSSSGPATKKKKKYPGFGEEYNPELYDYESGSDTSSSEYVPQTWDEFE</sequence>
<protein>
    <submittedName>
        <fullName evidence="2">Oidioi.mRNA.OKI2018_I69.chr2.g6288.t1.cds</fullName>
    </submittedName>
</protein>
<name>A0ABN7T7C0_OIKDI</name>
<evidence type="ECO:0000313" key="2">
    <source>
        <dbReference type="EMBL" id="CAG5112029.1"/>
    </source>
</evidence>
<feature type="compositionally biased region" description="Polar residues" evidence="1">
    <location>
        <begin position="87"/>
        <end position="96"/>
    </location>
</feature>
<evidence type="ECO:0000313" key="3">
    <source>
        <dbReference type="Proteomes" id="UP001158576"/>
    </source>
</evidence>
<reference evidence="2 3" key="1">
    <citation type="submission" date="2021-04" db="EMBL/GenBank/DDBJ databases">
        <authorList>
            <person name="Bliznina A."/>
        </authorList>
    </citation>
    <scope>NUCLEOTIDE SEQUENCE [LARGE SCALE GENOMIC DNA]</scope>
</reference>
<keyword evidence="3" id="KW-1185">Reference proteome</keyword>
<organism evidence="2 3">
    <name type="scientific">Oikopleura dioica</name>
    <name type="common">Tunicate</name>
    <dbReference type="NCBI Taxonomy" id="34765"/>
    <lineage>
        <taxon>Eukaryota</taxon>
        <taxon>Metazoa</taxon>
        <taxon>Chordata</taxon>
        <taxon>Tunicata</taxon>
        <taxon>Appendicularia</taxon>
        <taxon>Copelata</taxon>
        <taxon>Oikopleuridae</taxon>
        <taxon>Oikopleura</taxon>
    </lineage>
</organism>